<evidence type="ECO:0000313" key="6">
    <source>
        <dbReference type="EMBL" id="KAJ4828963.1"/>
    </source>
</evidence>
<protein>
    <recommendedName>
        <fullName evidence="8">Beta-glucosidase</fullName>
    </recommendedName>
</protein>
<comment type="similarity">
    <text evidence="1 4">Belongs to the glycosyl hydrolase 1 family.</text>
</comment>
<evidence type="ECO:0008006" key="8">
    <source>
        <dbReference type="Google" id="ProtNLM"/>
    </source>
</evidence>
<dbReference type="FunFam" id="3.20.20.80:FF:000020">
    <property type="entry name" value="Beta-glucosidase 12"/>
    <property type="match status" value="1"/>
</dbReference>
<dbReference type="InterPro" id="IPR001360">
    <property type="entry name" value="Glyco_hydro_1"/>
</dbReference>
<dbReference type="EMBL" id="JAKUCV010006034">
    <property type="protein sequence ID" value="KAJ4828963.1"/>
    <property type="molecule type" value="Genomic_DNA"/>
</dbReference>
<dbReference type="PANTHER" id="PTHR10353:SF323">
    <property type="entry name" value="LINAMARASE"/>
    <property type="match status" value="1"/>
</dbReference>
<dbReference type="OrthoDB" id="65569at2759"/>
<dbReference type="Gene3D" id="3.20.20.80">
    <property type="entry name" value="Glycosidases"/>
    <property type="match status" value="2"/>
</dbReference>
<name>A0A9Q0FCH4_9ROSI</name>
<proteinExistence type="inferred from homology"/>
<reference evidence="6" key="2">
    <citation type="journal article" date="2023" name="Plants (Basel)">
        <title>Annotation of the Turnera subulata (Passifloraceae) Draft Genome Reveals the S-Locus Evolved after the Divergence of Turneroideae from Passifloroideae in a Stepwise Manner.</title>
        <authorList>
            <person name="Henning P.M."/>
            <person name="Roalson E.H."/>
            <person name="Mir W."/>
            <person name="McCubbin A.G."/>
            <person name="Shore J.S."/>
        </authorList>
    </citation>
    <scope>NUCLEOTIDE SEQUENCE</scope>
    <source>
        <strain evidence="6">F60SS</strain>
    </source>
</reference>
<dbReference type="GO" id="GO:0005975">
    <property type="term" value="P:carbohydrate metabolic process"/>
    <property type="evidence" value="ECO:0007669"/>
    <property type="project" value="InterPro"/>
</dbReference>
<organism evidence="6 7">
    <name type="scientific">Turnera subulata</name>
    <dbReference type="NCBI Taxonomy" id="218843"/>
    <lineage>
        <taxon>Eukaryota</taxon>
        <taxon>Viridiplantae</taxon>
        <taxon>Streptophyta</taxon>
        <taxon>Embryophyta</taxon>
        <taxon>Tracheophyta</taxon>
        <taxon>Spermatophyta</taxon>
        <taxon>Magnoliopsida</taxon>
        <taxon>eudicotyledons</taxon>
        <taxon>Gunneridae</taxon>
        <taxon>Pentapetalae</taxon>
        <taxon>rosids</taxon>
        <taxon>fabids</taxon>
        <taxon>Malpighiales</taxon>
        <taxon>Passifloraceae</taxon>
        <taxon>Turnera</taxon>
    </lineage>
</organism>
<dbReference type="GO" id="GO:0008422">
    <property type="term" value="F:beta-glucosidase activity"/>
    <property type="evidence" value="ECO:0007669"/>
    <property type="project" value="TreeGrafter"/>
</dbReference>
<dbReference type="PANTHER" id="PTHR10353">
    <property type="entry name" value="GLYCOSYL HYDROLASE"/>
    <property type="match status" value="1"/>
</dbReference>
<evidence type="ECO:0000256" key="5">
    <source>
        <dbReference type="SAM" id="SignalP"/>
    </source>
</evidence>
<evidence type="ECO:0000256" key="4">
    <source>
        <dbReference type="RuleBase" id="RU003690"/>
    </source>
</evidence>
<accession>A0A9Q0FCH4</accession>
<gene>
    <name evidence="6" type="ORF">Tsubulata_023380</name>
</gene>
<dbReference type="InterPro" id="IPR017853">
    <property type="entry name" value="GH"/>
</dbReference>
<dbReference type="Proteomes" id="UP001141552">
    <property type="component" value="Unassembled WGS sequence"/>
</dbReference>
<keyword evidence="5" id="KW-0732">Signal</keyword>
<keyword evidence="7" id="KW-1185">Reference proteome</keyword>
<evidence type="ECO:0000256" key="3">
    <source>
        <dbReference type="ARBA" id="ARBA00023295"/>
    </source>
</evidence>
<sequence>MQALLVLGCLLALTKPTTAANCNVKWEDEPDFNPDDFPDNFTYGSAVSAYQVEGAASEYGRGPSIWDTLTHKYPGAIADKSNGDVAIDFYHRYEDDLKAMNDTGLKAFRFSISWSRLIPTGNIADGVNEEGIEFYNSLINTSIALGLEPFVTIFHWDTPQGLEDSYGGFLSEKIVRDYLDYTNLCFQSFGDRVKKWITLNEPWAYAYYGYDTGEFAPGRCSSWGSCVNQTGNSATEPYIVTHNMLLAHAAAVQQYREQYVSTDATLASQNGSIGITLCTYWMEPFNSSDTSDIEAAKRALAFNYGWYMDPLTYGRYPASMVEYVGGRLPNFTTAESEMIKGSYDFIGLNYYTSRYVKYDNESFIDAEHMLRIHEDKVDVRGYFAWSFFDNFEWSSGYTQRFGLTYINYTDNLARVPKASRIWFRSKLTNPQNSKVIEPKWSRPYGAM</sequence>
<dbReference type="PROSITE" id="PS00653">
    <property type="entry name" value="GLYCOSYL_HYDROL_F1_2"/>
    <property type="match status" value="1"/>
</dbReference>
<dbReference type="SUPFAM" id="SSF51445">
    <property type="entry name" value="(Trans)glycosidases"/>
    <property type="match status" value="1"/>
</dbReference>
<keyword evidence="2" id="KW-0378">Hydrolase</keyword>
<reference evidence="6" key="1">
    <citation type="submission" date="2022-02" db="EMBL/GenBank/DDBJ databases">
        <authorList>
            <person name="Henning P.M."/>
            <person name="McCubbin A.G."/>
            <person name="Shore J.S."/>
        </authorList>
    </citation>
    <scope>NUCLEOTIDE SEQUENCE</scope>
    <source>
        <strain evidence="6">F60SS</strain>
        <tissue evidence="6">Leaves</tissue>
    </source>
</reference>
<feature type="chain" id="PRO_5040326331" description="Beta-glucosidase" evidence="5">
    <location>
        <begin position="20"/>
        <end position="447"/>
    </location>
</feature>
<comment type="caution">
    <text evidence="6">The sequence shown here is derived from an EMBL/GenBank/DDBJ whole genome shotgun (WGS) entry which is preliminary data.</text>
</comment>
<keyword evidence="3" id="KW-0326">Glycosidase</keyword>
<dbReference type="InterPro" id="IPR033132">
    <property type="entry name" value="GH_1_N_CS"/>
</dbReference>
<dbReference type="PRINTS" id="PR00131">
    <property type="entry name" value="GLHYDRLASE1"/>
</dbReference>
<dbReference type="AlphaFoldDB" id="A0A9Q0FCH4"/>
<evidence type="ECO:0000256" key="2">
    <source>
        <dbReference type="ARBA" id="ARBA00022801"/>
    </source>
</evidence>
<dbReference type="Pfam" id="PF00232">
    <property type="entry name" value="Glyco_hydro_1"/>
    <property type="match status" value="2"/>
</dbReference>
<feature type="signal peptide" evidence="5">
    <location>
        <begin position="1"/>
        <end position="19"/>
    </location>
</feature>
<evidence type="ECO:0000313" key="7">
    <source>
        <dbReference type="Proteomes" id="UP001141552"/>
    </source>
</evidence>
<evidence type="ECO:0000256" key="1">
    <source>
        <dbReference type="ARBA" id="ARBA00010838"/>
    </source>
</evidence>